<reference evidence="1" key="1">
    <citation type="submission" date="2022-06" db="EMBL/GenBank/DDBJ databases">
        <title>Lactococcus from bovine mastitis in China.</title>
        <authorList>
            <person name="Lin Y."/>
            <person name="Han B."/>
        </authorList>
    </citation>
    <scope>NUCLEOTIDE SEQUENCE</scope>
    <source>
        <strain evidence="1">Ningxia-I-26</strain>
    </source>
</reference>
<dbReference type="RefSeq" id="WP_279369060.1">
    <property type="nucleotide sequence ID" value="NZ_JAMWFV010000007.1"/>
</dbReference>
<gene>
    <name evidence="1" type="ORF">NF717_06770</name>
</gene>
<evidence type="ECO:0000313" key="2">
    <source>
        <dbReference type="Proteomes" id="UP001153199"/>
    </source>
</evidence>
<dbReference type="AlphaFoldDB" id="A0A9X4SF51"/>
<sequence length="44" mass="4916">MTFRIVTDSTADLSEDYLQKYDIEVLGMTVTIGDQTFPTIGENS</sequence>
<dbReference type="Gene3D" id="3.40.50.10170">
    <property type="match status" value="1"/>
</dbReference>
<feature type="non-terminal residue" evidence="1">
    <location>
        <position position="44"/>
    </location>
</feature>
<organism evidence="1 2">
    <name type="scientific">Lactococcus formosensis</name>
    <dbReference type="NCBI Taxonomy" id="1281486"/>
    <lineage>
        <taxon>Bacteria</taxon>
        <taxon>Bacillati</taxon>
        <taxon>Bacillota</taxon>
        <taxon>Bacilli</taxon>
        <taxon>Lactobacillales</taxon>
        <taxon>Streptococcaceae</taxon>
        <taxon>Lactococcus</taxon>
    </lineage>
</organism>
<name>A0A9X4SF51_9LACT</name>
<dbReference type="Pfam" id="PF02645">
    <property type="entry name" value="DegV"/>
    <property type="match status" value="1"/>
</dbReference>
<keyword evidence="2" id="KW-1185">Reference proteome</keyword>
<accession>A0A9X4SF51</accession>
<comment type="caution">
    <text evidence="1">The sequence shown here is derived from an EMBL/GenBank/DDBJ whole genome shotgun (WGS) entry which is preliminary data.</text>
</comment>
<proteinExistence type="predicted"/>
<evidence type="ECO:0000313" key="1">
    <source>
        <dbReference type="EMBL" id="MDG6145362.1"/>
    </source>
</evidence>
<protein>
    <submittedName>
        <fullName evidence="1">DegV family protein</fullName>
    </submittedName>
</protein>
<dbReference type="EMBL" id="JAMWFV010000007">
    <property type="protein sequence ID" value="MDG6145362.1"/>
    <property type="molecule type" value="Genomic_DNA"/>
</dbReference>
<dbReference type="SUPFAM" id="SSF82549">
    <property type="entry name" value="DAK1/DegV-like"/>
    <property type="match status" value="1"/>
</dbReference>
<dbReference type="Proteomes" id="UP001153199">
    <property type="component" value="Unassembled WGS sequence"/>
</dbReference>
<dbReference type="PROSITE" id="PS51482">
    <property type="entry name" value="DEGV"/>
    <property type="match status" value="1"/>
</dbReference>
<dbReference type="InterPro" id="IPR003797">
    <property type="entry name" value="DegV"/>
</dbReference>